<dbReference type="EMBL" id="CAJVQC010082242">
    <property type="protein sequence ID" value="CAG8819381.1"/>
    <property type="molecule type" value="Genomic_DNA"/>
</dbReference>
<organism evidence="1 2">
    <name type="scientific">Racocetra persica</name>
    <dbReference type="NCBI Taxonomy" id="160502"/>
    <lineage>
        <taxon>Eukaryota</taxon>
        <taxon>Fungi</taxon>
        <taxon>Fungi incertae sedis</taxon>
        <taxon>Mucoromycota</taxon>
        <taxon>Glomeromycotina</taxon>
        <taxon>Glomeromycetes</taxon>
        <taxon>Diversisporales</taxon>
        <taxon>Gigasporaceae</taxon>
        <taxon>Racocetra</taxon>
    </lineage>
</organism>
<evidence type="ECO:0000313" key="2">
    <source>
        <dbReference type="Proteomes" id="UP000789920"/>
    </source>
</evidence>
<sequence length="136" mass="15603">QREHMIFENLLCLDTIDNNFIEDVVDEPQATLKAILDNNKHQTLLKCREFIGLVGFHLSINTTIQVDLNLQSLRKFQSSNYPTSIQKVTSQKNRFGVTFLTAKTTINVALETKSDYELVQLLKDFISAKRNVDNDN</sequence>
<comment type="caution">
    <text evidence="1">The sequence shown here is derived from an EMBL/GenBank/DDBJ whole genome shotgun (WGS) entry which is preliminary data.</text>
</comment>
<gene>
    <name evidence="1" type="ORF">RPERSI_LOCUS25122</name>
</gene>
<accession>A0ACA9S116</accession>
<feature type="non-terminal residue" evidence="1">
    <location>
        <position position="1"/>
    </location>
</feature>
<dbReference type="Proteomes" id="UP000789920">
    <property type="component" value="Unassembled WGS sequence"/>
</dbReference>
<proteinExistence type="predicted"/>
<reference evidence="1" key="1">
    <citation type="submission" date="2021-06" db="EMBL/GenBank/DDBJ databases">
        <authorList>
            <person name="Kallberg Y."/>
            <person name="Tangrot J."/>
            <person name="Rosling A."/>
        </authorList>
    </citation>
    <scope>NUCLEOTIDE SEQUENCE</scope>
    <source>
        <strain evidence="1">MA461A</strain>
    </source>
</reference>
<name>A0ACA9S116_9GLOM</name>
<evidence type="ECO:0000313" key="1">
    <source>
        <dbReference type="EMBL" id="CAG8819381.1"/>
    </source>
</evidence>
<protein>
    <submittedName>
        <fullName evidence="1">36953_t:CDS:1</fullName>
    </submittedName>
</protein>
<keyword evidence="2" id="KW-1185">Reference proteome</keyword>